<sequence>MTRGTTLSRRAMLGNMGALAAAAAAARATAAPAARPNILWIVSEDNNPYVGAYGDKLAHTPTIDGLAAKGLLYRHVYSNAPVCAPSRFGILTGVYPESCAPANQMRAVGKLPKAFRTYPELLRAAGYFCTNNSKTDYNCDVDPKAIWDEQGGESHWRGRRAGQPFMAVFNYETTHESRLFQPTAGRVKPEMVRIPAYLPDTPGIRRDYASYHNLMEKMDGQLAERLAELAADGLAEDTIVFHYSDNGGVLPRSKRYCYEEGLRCEMVVYVPPKWQHLMPARPGSEIATPVSFIDLAPTLLSLAGIAQPAQMVGKPFLGARRAKPQRYAFGMRNRMDERVDFSRTVTDGRWRYIRNYMPHRPWGQHQAFEWLAKGYQDWEAAHRAGTLNPVQDRFFQTKPYEELYDLAADPDEIRNLAGDAAAAPMLATLRKALDAHMLAINDNGFLPEGMAGEGYVESRDRRVYPLADVMALGAVAARGDAADLPRLVAGLSHATSVMRYWAATGLLILGAKAAAARPALAQAMQSDTSPHVRIVAAEALCRLGDAPDAVAALIALSGDQAPSWQVQLHALNALCFIGDAAQPALPVARQVAQGDQEYLRSLGRYLIATLTGSYTPASPIFDYEHMMEQVRKGKFG</sequence>
<dbReference type="InterPro" id="IPR052701">
    <property type="entry name" value="GAG_Ulvan_Degrading_Sulfatases"/>
</dbReference>
<dbReference type="InterPro" id="IPR011989">
    <property type="entry name" value="ARM-like"/>
</dbReference>
<dbReference type="PROSITE" id="PS51318">
    <property type="entry name" value="TAT"/>
    <property type="match status" value="1"/>
</dbReference>
<evidence type="ECO:0000256" key="1">
    <source>
        <dbReference type="ARBA" id="ARBA00008779"/>
    </source>
</evidence>
<dbReference type="Pfam" id="PF00884">
    <property type="entry name" value="Sulfatase"/>
    <property type="match status" value="2"/>
</dbReference>
<dbReference type="RefSeq" id="WP_214621835.1">
    <property type="nucleotide sequence ID" value="NZ_JAHGAW010000002.1"/>
</dbReference>
<accession>A0A9X1DA67</accession>
<proteinExistence type="inferred from homology"/>
<evidence type="ECO:0000256" key="3">
    <source>
        <dbReference type="SAM" id="SignalP"/>
    </source>
</evidence>
<dbReference type="InterPro" id="IPR017850">
    <property type="entry name" value="Alkaline_phosphatase_core_sf"/>
</dbReference>
<dbReference type="InterPro" id="IPR016024">
    <property type="entry name" value="ARM-type_fold"/>
</dbReference>
<keyword evidence="3" id="KW-0732">Signal</keyword>
<dbReference type="Proteomes" id="UP001138757">
    <property type="component" value="Unassembled WGS sequence"/>
</dbReference>
<name>A0A9X1DA67_9SPHN</name>
<feature type="signal peptide" evidence="3">
    <location>
        <begin position="1"/>
        <end position="30"/>
    </location>
</feature>
<comment type="similarity">
    <text evidence="1">Belongs to the sulfatase family.</text>
</comment>
<dbReference type="SUPFAM" id="SSF48371">
    <property type="entry name" value="ARM repeat"/>
    <property type="match status" value="1"/>
</dbReference>
<dbReference type="InterPro" id="IPR006311">
    <property type="entry name" value="TAT_signal"/>
</dbReference>
<evidence type="ECO:0000259" key="4">
    <source>
        <dbReference type="Pfam" id="PF00884"/>
    </source>
</evidence>
<dbReference type="EMBL" id="JAHGAW010000002">
    <property type="protein sequence ID" value="MBT2186093.1"/>
    <property type="molecule type" value="Genomic_DNA"/>
</dbReference>
<dbReference type="PROSITE" id="PS00523">
    <property type="entry name" value="SULFATASE_1"/>
    <property type="match status" value="1"/>
</dbReference>
<dbReference type="AlphaFoldDB" id="A0A9X1DA67"/>
<gene>
    <name evidence="5" type="ORF">KK488_03955</name>
</gene>
<evidence type="ECO:0000313" key="5">
    <source>
        <dbReference type="EMBL" id="MBT2186093.1"/>
    </source>
</evidence>
<dbReference type="PANTHER" id="PTHR43751:SF1">
    <property type="entry name" value="SULFATASE ATSG-RELATED"/>
    <property type="match status" value="1"/>
</dbReference>
<keyword evidence="2 5" id="KW-0378">Hydrolase</keyword>
<feature type="chain" id="PRO_5040776000" evidence="3">
    <location>
        <begin position="31"/>
        <end position="636"/>
    </location>
</feature>
<protein>
    <submittedName>
        <fullName evidence="5">Sulfatase-like hydrolase/transferase</fullName>
    </submittedName>
</protein>
<dbReference type="InterPro" id="IPR024607">
    <property type="entry name" value="Sulfatase_CS"/>
</dbReference>
<dbReference type="CDD" id="cd16027">
    <property type="entry name" value="SGSH"/>
    <property type="match status" value="1"/>
</dbReference>
<organism evidence="5 6">
    <name type="scientific">Sphingobium nicotianae</name>
    <dbReference type="NCBI Taxonomy" id="2782607"/>
    <lineage>
        <taxon>Bacteria</taxon>
        <taxon>Pseudomonadati</taxon>
        <taxon>Pseudomonadota</taxon>
        <taxon>Alphaproteobacteria</taxon>
        <taxon>Sphingomonadales</taxon>
        <taxon>Sphingomonadaceae</taxon>
        <taxon>Sphingobium</taxon>
    </lineage>
</organism>
<dbReference type="SUPFAM" id="SSF53649">
    <property type="entry name" value="Alkaline phosphatase-like"/>
    <property type="match status" value="1"/>
</dbReference>
<keyword evidence="6" id="KW-1185">Reference proteome</keyword>
<evidence type="ECO:0000256" key="2">
    <source>
        <dbReference type="ARBA" id="ARBA00022801"/>
    </source>
</evidence>
<dbReference type="Gene3D" id="1.25.10.10">
    <property type="entry name" value="Leucine-rich Repeat Variant"/>
    <property type="match status" value="1"/>
</dbReference>
<comment type="caution">
    <text evidence="5">The sequence shown here is derived from an EMBL/GenBank/DDBJ whole genome shotgun (WGS) entry which is preliminary data.</text>
</comment>
<feature type="domain" description="Sulfatase N-terminal" evidence="4">
    <location>
        <begin position="160"/>
        <end position="305"/>
    </location>
</feature>
<dbReference type="GO" id="GO:0016787">
    <property type="term" value="F:hydrolase activity"/>
    <property type="evidence" value="ECO:0007669"/>
    <property type="project" value="UniProtKB-KW"/>
</dbReference>
<dbReference type="SMART" id="SM00567">
    <property type="entry name" value="EZ_HEAT"/>
    <property type="match status" value="2"/>
</dbReference>
<feature type="domain" description="Sulfatase N-terminal" evidence="4">
    <location>
        <begin position="36"/>
        <end position="127"/>
    </location>
</feature>
<dbReference type="PANTHER" id="PTHR43751">
    <property type="entry name" value="SULFATASE"/>
    <property type="match status" value="1"/>
</dbReference>
<dbReference type="Gene3D" id="3.40.720.10">
    <property type="entry name" value="Alkaline Phosphatase, subunit A"/>
    <property type="match status" value="1"/>
</dbReference>
<dbReference type="Pfam" id="PF13646">
    <property type="entry name" value="HEAT_2"/>
    <property type="match status" value="1"/>
</dbReference>
<reference evidence="5" key="1">
    <citation type="submission" date="2021-05" db="EMBL/GenBank/DDBJ databases">
        <title>Genome of Sphingobium sp. strain.</title>
        <authorList>
            <person name="Fan R."/>
        </authorList>
    </citation>
    <scope>NUCLEOTIDE SEQUENCE</scope>
    <source>
        <strain evidence="5">H33</strain>
    </source>
</reference>
<evidence type="ECO:0000313" key="6">
    <source>
        <dbReference type="Proteomes" id="UP001138757"/>
    </source>
</evidence>
<dbReference type="InterPro" id="IPR000917">
    <property type="entry name" value="Sulfatase_N"/>
</dbReference>
<dbReference type="InterPro" id="IPR004155">
    <property type="entry name" value="PBS_lyase_HEAT"/>
</dbReference>